<feature type="repeat" description="WD" evidence="1">
    <location>
        <begin position="620"/>
        <end position="654"/>
    </location>
</feature>
<keyword evidence="1" id="KW-0853">WD repeat</keyword>
<feature type="coiled-coil region" evidence="2">
    <location>
        <begin position="680"/>
        <end position="765"/>
    </location>
</feature>
<feature type="coiled-coil region" evidence="2">
    <location>
        <begin position="966"/>
        <end position="1021"/>
    </location>
</feature>
<dbReference type="CTD" id="37582"/>
<dbReference type="SUPFAM" id="SSF50978">
    <property type="entry name" value="WD40 repeat-like"/>
    <property type="match status" value="2"/>
</dbReference>
<dbReference type="GeneID" id="107222017"/>
<keyword evidence="4" id="KW-0969">Cilium</keyword>
<name>A0A6J0BS20_NEOLC</name>
<dbReference type="InterPro" id="IPR036322">
    <property type="entry name" value="WD40_repeat_dom_sf"/>
</dbReference>
<dbReference type="PANTHER" id="PTHR32215">
    <property type="entry name" value="CILIA- AND FLAGELLA-ASSOCIATED PROTEIN 57"/>
    <property type="match status" value="1"/>
</dbReference>
<dbReference type="PANTHER" id="PTHR32215:SF0">
    <property type="entry name" value="CILIA- AND FLAGELLA-ASSOCIATED PROTEIN 57"/>
    <property type="match status" value="1"/>
</dbReference>
<dbReference type="AlphaFoldDB" id="A0A6J0BS20"/>
<dbReference type="InterPro" id="IPR052993">
    <property type="entry name" value="CFA-57"/>
</dbReference>
<dbReference type="InterPro" id="IPR001680">
    <property type="entry name" value="WD40_rpt"/>
</dbReference>
<dbReference type="Gene3D" id="1.10.287.1490">
    <property type="match status" value="1"/>
</dbReference>
<feature type="repeat" description="WD" evidence="1">
    <location>
        <begin position="494"/>
        <end position="535"/>
    </location>
</feature>
<sequence length="1218" mass="139892">MAIPLLQSKVFYGLRTEIYGNAQYVSDAEVLYPVGSALAVHNFNQKKQRLIRLPDKRLINIIALTPNKKFVAVCETGEKPSISVYDIVSLKRRKSLGIPYDAPGVTKFNCISFTFDSKYLAGVTGETDQTMLFYNWDKGKVETSVKVGNPQNPAAIVKVICCNPGELGVVAVGGPYCFKFLTVSESVWRPYGFAKADNLLICSMAWLNTDRLLAGTRDGRILYLENGDLKNIYKMAETLTMNLKIREEYVMQVSGSLTSLEGGDDGIWEHDVRCLVAFAKGFAFGFGSGTIVLFEKEGQHKYKKRNIYIVPVQVSKEDNTELYQINTINVNVSCDRLIVTTGWSQLFRAQLWGPDINMDPEPQALKPLGQQLHHGPIVGLSMCSWKPIFMTCGELDRTVRMWDYENESLVMMKQYMEDIYSVAIHPTGHFCLVGFSDKLRFMIILIDDLVPMQEFPIRNCKDVAFSYNGHLFAAVNGNIIQVYTTIGFRNLFVLKGHTGRIEGMTWSQSDLKLISVGLEGAIYEWDMTTGQRCAEVILKGIVLSSVVNTADGVTSFCIGSDNQLREIKDSTVMHEYSIPGHQLMFIVMGKADLLMFVACPGGVILSLKCPLQDRMEYADFRVHCNNITKMALSYDEQMMVSTGVDGTLCIWKLSFIEGKTVQIKKDFKHSREVLISRGELEEKIQTIKDLSTRLRELETEHAYHMRQTEVQHNDTLRDVHQGYCEAIEELKDKIDKLQEDQTNELNNINVEIVRMKAAHEEAMQRMEISYDLKLITEYDKYHAFEERNNAMRENYEKRLEELESFRVTGLEKLTTSYEAQLHENAVQLEEAHEMMAHSVRLHEQLKRQIEDDADREILEVRTNYEGQLHSERQTNLKLTGEIGVQRNKLTASQKEIDELKRHVVHLQTELAQFQTIIQSLEKDVADLKKEIGERDIAIQDKEKLICDLKRNNQELEKFKFVLDYKIQELKNQIEPRDKEIKDLKEKIQDMETELVNLHKTNVSLELQLYELREKLSSARHEILSEVKRNRTSQLLLRKIRIDLLDTANLIQDPHALKIAVKNLYHKYSDQDEFLRNRAADLEAQCEFMRQRDHLERTVKSLQKQIRHDDSGSNKDVDKIMEENVVLIVELNALRKELNGAHKHIFDMESLLGLTGKEMNPKEARNKLAQACHGHVLLQNNYKSQMRDCEKMIEVLKDDIKRLLAKLPPDSPEVSRKPF</sequence>
<dbReference type="InParanoid" id="A0A6J0BS20"/>
<dbReference type="Gene3D" id="2.130.10.10">
    <property type="entry name" value="YVTN repeat-like/Quinoprotein amine dehydrogenase"/>
    <property type="match status" value="2"/>
</dbReference>
<organism evidence="4">
    <name type="scientific">Neodiprion lecontei</name>
    <name type="common">Redheaded pine sawfly</name>
    <dbReference type="NCBI Taxonomy" id="441921"/>
    <lineage>
        <taxon>Eukaryota</taxon>
        <taxon>Metazoa</taxon>
        <taxon>Ecdysozoa</taxon>
        <taxon>Arthropoda</taxon>
        <taxon>Hexapoda</taxon>
        <taxon>Insecta</taxon>
        <taxon>Pterygota</taxon>
        <taxon>Neoptera</taxon>
        <taxon>Endopterygota</taxon>
        <taxon>Hymenoptera</taxon>
        <taxon>Tenthredinoidea</taxon>
        <taxon>Diprionidae</taxon>
        <taxon>Diprioninae</taxon>
        <taxon>Neodiprion</taxon>
    </lineage>
</organism>
<dbReference type="SMART" id="SM00320">
    <property type="entry name" value="WD40"/>
    <property type="match status" value="6"/>
</dbReference>
<evidence type="ECO:0000313" key="3">
    <source>
        <dbReference type="Proteomes" id="UP000829291"/>
    </source>
</evidence>
<keyword evidence="4" id="KW-0966">Cell projection</keyword>
<protein>
    <submittedName>
        <fullName evidence="4">Cilia- and flagella-associated protein 57</fullName>
    </submittedName>
</protein>
<evidence type="ECO:0000256" key="2">
    <source>
        <dbReference type="SAM" id="Coils"/>
    </source>
</evidence>
<dbReference type="InterPro" id="IPR015943">
    <property type="entry name" value="WD40/YVTN_repeat-like_dom_sf"/>
</dbReference>
<dbReference type="KEGG" id="nlo:107222017"/>
<evidence type="ECO:0000313" key="4">
    <source>
        <dbReference type="RefSeq" id="XP_015516698.1"/>
    </source>
</evidence>
<feature type="coiled-coil region" evidence="2">
    <location>
        <begin position="1064"/>
        <end position="1091"/>
    </location>
</feature>
<keyword evidence="2" id="KW-0175">Coiled coil</keyword>
<keyword evidence="4" id="KW-0282">Flagellum</keyword>
<evidence type="ECO:0000256" key="1">
    <source>
        <dbReference type="PROSITE-ProRule" id="PRU00221"/>
    </source>
</evidence>
<dbReference type="Pfam" id="PF00400">
    <property type="entry name" value="WD40"/>
    <property type="match status" value="1"/>
</dbReference>
<proteinExistence type="predicted"/>
<reference evidence="4" key="1">
    <citation type="submission" date="2025-08" db="UniProtKB">
        <authorList>
            <consortium name="RefSeq"/>
        </authorList>
    </citation>
    <scope>IDENTIFICATION</scope>
    <source>
        <tissue evidence="4">Thorax and Abdomen</tissue>
    </source>
</reference>
<dbReference type="FunCoup" id="A0A6J0BS20">
    <property type="interactions" value="13"/>
</dbReference>
<feature type="coiled-coil region" evidence="2">
    <location>
        <begin position="1178"/>
        <end position="1205"/>
    </location>
</feature>
<dbReference type="PROSITE" id="PS50294">
    <property type="entry name" value="WD_REPEATS_REGION"/>
    <property type="match status" value="1"/>
</dbReference>
<keyword evidence="3" id="KW-1185">Reference proteome</keyword>
<dbReference type="PROSITE" id="PS50082">
    <property type="entry name" value="WD_REPEATS_2"/>
    <property type="match status" value="2"/>
</dbReference>
<feature type="coiled-coil region" evidence="2">
    <location>
        <begin position="889"/>
        <end position="930"/>
    </location>
</feature>
<accession>A0A6J0BS20</accession>
<gene>
    <name evidence="4" type="primary">LOC107222017</name>
</gene>
<dbReference type="Proteomes" id="UP000829291">
    <property type="component" value="Chromosome 1"/>
</dbReference>
<dbReference type="RefSeq" id="XP_015516698.1">
    <property type="nucleotide sequence ID" value="XM_015661212.2"/>
</dbReference>
<dbReference type="OrthoDB" id="10251741at2759"/>